<proteinExistence type="predicted"/>
<dbReference type="PROSITE" id="PS50005">
    <property type="entry name" value="TPR"/>
    <property type="match status" value="6"/>
</dbReference>
<keyword evidence="2 3" id="KW-0802">TPR repeat</keyword>
<name>A0ABR3G5W9_9PEZI</name>
<feature type="repeat" description="TPR" evidence="3">
    <location>
        <begin position="1098"/>
        <end position="1131"/>
    </location>
</feature>
<keyword evidence="1" id="KW-0677">Repeat</keyword>
<dbReference type="SMART" id="SM00028">
    <property type="entry name" value="TPR"/>
    <property type="match status" value="8"/>
</dbReference>
<evidence type="ECO:0000256" key="1">
    <source>
        <dbReference type="ARBA" id="ARBA00022737"/>
    </source>
</evidence>
<dbReference type="Gene3D" id="1.25.40.10">
    <property type="entry name" value="Tetratricopeptide repeat domain"/>
    <property type="match status" value="3"/>
</dbReference>
<keyword evidence="7" id="KW-1185">Reference proteome</keyword>
<feature type="domain" description="GPI inositol-deacylase winged helix" evidence="4">
    <location>
        <begin position="529"/>
        <end position="609"/>
    </location>
</feature>
<reference evidence="6 7" key="1">
    <citation type="submission" date="2024-02" db="EMBL/GenBank/DDBJ databases">
        <title>Discinaceae phylogenomics.</title>
        <authorList>
            <person name="Dirks A.C."/>
            <person name="James T.Y."/>
        </authorList>
    </citation>
    <scope>NUCLEOTIDE SEQUENCE [LARGE SCALE GENOMIC DNA]</scope>
    <source>
        <strain evidence="6 7">ACD0624</strain>
    </source>
</reference>
<feature type="repeat" description="TPR" evidence="3">
    <location>
        <begin position="972"/>
        <end position="1005"/>
    </location>
</feature>
<evidence type="ECO:0000259" key="4">
    <source>
        <dbReference type="Pfam" id="PF22939"/>
    </source>
</evidence>
<comment type="caution">
    <text evidence="6">The sequence shown here is derived from an EMBL/GenBank/DDBJ whole genome shotgun (WGS) entry which is preliminary data.</text>
</comment>
<dbReference type="InterPro" id="IPR056884">
    <property type="entry name" value="NPHP3-like_N"/>
</dbReference>
<sequence>MSVVNSSPGSSNYQTAWREALKHLDNLSPKQQKIFDRLEPSKQTAFRRTADPNEIVQVLQQTGSSTRSISRFVKFTEAVVQPFSRFTSAVISAANGFTKIDAWLEDTLDKLIRFDEYEKHFQSSLDLMHDALTKFYVDVIDLALVTTNHFRRGVFRSISRVVVRGFDDDFGEVMLSMKRHVDAIDPAAMLGGLIEAKKHHQDVSARLGELKVGDAVNRLAERELAVRRWLSRTDVNIEQHKHQRDHLQGTCGWFFQEPSFCDWRDSASSSRFWVRGIAGCGKSVLSSVLIDHLKSCGKTVVYFFCKQGDENRENPLSILRTLLWQFLDHPSAHENAFADLIHRVMVRSGTTCADSILDLWVPLGEIIGMLPATYCVIDGLDECNKDDGLVDFLAKLTKFSGSNSTGTVFKTFATCRPNQPHIEGQLNATWSSFVIEKANVQGDIDKFISHRIQSSEALSHDIHRDKVYSSVIQGAGGMFLWARLMLDDLDGTSFSEIEEVLAGMPDGLGAVYDLMLQRVSQLKPRSIERCRKVLHWSAIARQPLLVDELLLALAVSEGLSSHGDYDLGLRRNFELQLIKEACGSLVTILGDGTVQLVHTSLREHLLKETSPNPLDRGGAELSTDPDQAHTSLGMACLKYNMLSCFQDDITTENIETPYPFLRYSTSNWIHHVSLSGSHYGEFPSMITKFFESSQGWQWLNRCCLFGITSGHLLLLQGDLKTWISGASSQDETSAISGFILNLSKRRYEASKLQYTEKDRRTMHAAYRVGYFFGSQGWYEEALEWYGRALAGYEEALGKEHPSTMEIVNNMGLIYYNQGQHEEALEWFGRAQAGNENVLGGKHPSTLRTVSNIALVYDSQGRYEEALELCGRALAGYEKARGKEHPSTMDMASNMALIYYNQGLCEEALEWHGRALAGYEKALGGKHPSTLRTVNGIALVYNSQGRYEEALELYERVLAGLEKTLGKEHSSTMDTVNSMAIVYSSQGRYEEALELYGRALAGYEKALGKGHPSTMNTANNMAIVYSSQGRYEEALEWYGRALAGYEKALGKEHASTLRTVNSIALVYYNQGQHEEALEWFGRVLAGHENALGGKHPSTLGTINNIALVYDSQGRYEEALELYGRALAGYEKSLGKEHPSTMNTANSMAICQEMLEHAGRNREDSLGVARIDAAHGEKSEAPPREY</sequence>
<dbReference type="PANTHER" id="PTHR45641">
    <property type="entry name" value="TETRATRICOPEPTIDE REPEAT PROTEIN (AFU_ORTHOLOGUE AFUA_6G03870)"/>
    <property type="match status" value="1"/>
</dbReference>
<protein>
    <submittedName>
        <fullName evidence="6">Uncharacterized protein</fullName>
    </submittedName>
</protein>
<dbReference type="InterPro" id="IPR011990">
    <property type="entry name" value="TPR-like_helical_dom_sf"/>
</dbReference>
<organism evidence="6 7">
    <name type="scientific">Discina gigas</name>
    <dbReference type="NCBI Taxonomy" id="1032678"/>
    <lineage>
        <taxon>Eukaryota</taxon>
        <taxon>Fungi</taxon>
        <taxon>Dikarya</taxon>
        <taxon>Ascomycota</taxon>
        <taxon>Pezizomycotina</taxon>
        <taxon>Pezizomycetes</taxon>
        <taxon>Pezizales</taxon>
        <taxon>Discinaceae</taxon>
        <taxon>Discina</taxon>
    </lineage>
</organism>
<dbReference type="Pfam" id="PF22939">
    <property type="entry name" value="WHD_GPIID"/>
    <property type="match status" value="1"/>
</dbReference>
<feature type="domain" description="Nephrocystin 3-like N-terminal" evidence="5">
    <location>
        <begin position="249"/>
        <end position="416"/>
    </location>
</feature>
<feature type="repeat" description="TPR" evidence="3">
    <location>
        <begin position="804"/>
        <end position="837"/>
    </location>
</feature>
<gene>
    <name evidence="6" type="ORF">Q9L58_010041</name>
</gene>
<dbReference type="InterPro" id="IPR054471">
    <property type="entry name" value="GPIID_WHD"/>
</dbReference>
<dbReference type="PANTHER" id="PTHR45641:SF19">
    <property type="entry name" value="NEPHROCYSTIN-3"/>
    <property type="match status" value="1"/>
</dbReference>
<dbReference type="InterPro" id="IPR019734">
    <property type="entry name" value="TPR_rpt"/>
</dbReference>
<evidence type="ECO:0000313" key="7">
    <source>
        <dbReference type="Proteomes" id="UP001447188"/>
    </source>
</evidence>
<evidence type="ECO:0000259" key="5">
    <source>
        <dbReference type="Pfam" id="PF24883"/>
    </source>
</evidence>
<accession>A0ABR3G5W9</accession>
<feature type="repeat" description="TPR" evidence="3">
    <location>
        <begin position="930"/>
        <end position="963"/>
    </location>
</feature>
<dbReference type="EMBL" id="JBBBZM010000300">
    <property type="protein sequence ID" value="KAL0631107.1"/>
    <property type="molecule type" value="Genomic_DNA"/>
</dbReference>
<dbReference type="Pfam" id="PF13424">
    <property type="entry name" value="TPR_12"/>
    <property type="match status" value="4"/>
</dbReference>
<dbReference type="InterPro" id="IPR027417">
    <property type="entry name" value="P-loop_NTPase"/>
</dbReference>
<dbReference type="Gene3D" id="3.40.50.300">
    <property type="entry name" value="P-loop containing nucleotide triphosphate hydrolases"/>
    <property type="match status" value="1"/>
</dbReference>
<feature type="repeat" description="TPR" evidence="3">
    <location>
        <begin position="1056"/>
        <end position="1089"/>
    </location>
</feature>
<dbReference type="Pfam" id="PF13374">
    <property type="entry name" value="TPR_10"/>
    <property type="match status" value="1"/>
</dbReference>
<feature type="repeat" description="TPR" evidence="3">
    <location>
        <begin position="1014"/>
        <end position="1047"/>
    </location>
</feature>
<evidence type="ECO:0000313" key="6">
    <source>
        <dbReference type="EMBL" id="KAL0631107.1"/>
    </source>
</evidence>
<dbReference type="SUPFAM" id="SSF48452">
    <property type="entry name" value="TPR-like"/>
    <property type="match status" value="2"/>
</dbReference>
<evidence type="ECO:0000256" key="2">
    <source>
        <dbReference type="ARBA" id="ARBA00022803"/>
    </source>
</evidence>
<evidence type="ECO:0000256" key="3">
    <source>
        <dbReference type="PROSITE-ProRule" id="PRU00339"/>
    </source>
</evidence>
<dbReference type="SUPFAM" id="SSF52540">
    <property type="entry name" value="P-loop containing nucleoside triphosphate hydrolases"/>
    <property type="match status" value="1"/>
</dbReference>
<dbReference type="Pfam" id="PF24883">
    <property type="entry name" value="NPHP3_N"/>
    <property type="match status" value="1"/>
</dbReference>
<dbReference type="PRINTS" id="PR00381">
    <property type="entry name" value="KINESINLIGHT"/>
</dbReference>
<dbReference type="Proteomes" id="UP001447188">
    <property type="component" value="Unassembled WGS sequence"/>
</dbReference>